<dbReference type="NCBIfam" id="NF038127">
    <property type="entry name" value="FDP_fam"/>
    <property type="match status" value="1"/>
</dbReference>
<keyword evidence="2" id="KW-0732">Signal</keyword>
<gene>
    <name evidence="3" type="ORF">EAT49_05860</name>
</gene>
<sequence length="428" mass="43808">MTLRTLICTTAMAGALASPAAAQDYCGGIGNGQWIGGNEANSDIAASDSFREQLALVLLGNAHTSLFTLSSPAEVRLEAAGRGSGDPVIEILDGSGAVIGSDDDSGGGTSSAALLALQPGTYCVQTTSWDNSPLTATVRVGRTEHEALTEGGAALAAGSAGTATTTDTTTDTASDAGTMDAVTDTEACGGARMIGSGPIDGSLDAGISVTETINATPNWAFELSQPAALSITAENEAADPVLTLTGADGSFYAENDDYDGLNSRIDMTTPLQPGTYCVGLRALSDGGVPVTVTLSAFDPEAATRALYERGEVAPPLDGSFPITDLGTVSARSVSQVQMQGDTAQWFRIEVAETGLLLIEGIAASSGDPVLRLFDDVGREVGYNDDYGQGLDSQIAARVFPGTYLVALMDISGQSPLLRLVMERYVPAQ</sequence>
<comment type="caution">
    <text evidence="3">The sequence shown here is derived from an EMBL/GenBank/DDBJ whole genome shotgun (WGS) entry which is preliminary data.</text>
</comment>
<dbReference type="Gene3D" id="2.60.120.380">
    <property type="match status" value="3"/>
</dbReference>
<dbReference type="OrthoDB" id="7848279at2"/>
<dbReference type="RefSeq" id="WP_123641376.1">
    <property type="nucleotide sequence ID" value="NZ_ML119083.1"/>
</dbReference>
<dbReference type="EMBL" id="RDRB01000003">
    <property type="protein sequence ID" value="ROU02828.1"/>
    <property type="molecule type" value="Genomic_DNA"/>
</dbReference>
<evidence type="ECO:0000256" key="1">
    <source>
        <dbReference type="SAM" id="MobiDB-lite"/>
    </source>
</evidence>
<reference evidence="3 4" key="1">
    <citation type="submission" date="2018-10" db="EMBL/GenBank/DDBJ databases">
        <title>Histidinibacterium lentulum gen. nov., sp. nov., a marine bacterium from the culture broth of Picochlorum sp. 122.</title>
        <authorList>
            <person name="Wang G."/>
        </authorList>
    </citation>
    <scope>NUCLEOTIDE SEQUENCE [LARGE SCALE GENOMIC DNA]</scope>
    <source>
        <strain evidence="3 4">B17</strain>
    </source>
</reference>
<evidence type="ECO:0000313" key="4">
    <source>
        <dbReference type="Proteomes" id="UP000268016"/>
    </source>
</evidence>
<evidence type="ECO:0000256" key="2">
    <source>
        <dbReference type="SAM" id="SignalP"/>
    </source>
</evidence>
<keyword evidence="4" id="KW-1185">Reference proteome</keyword>
<feature type="chain" id="PRO_5018077249" evidence="2">
    <location>
        <begin position="23"/>
        <end position="428"/>
    </location>
</feature>
<feature type="region of interest" description="Disordered" evidence="1">
    <location>
        <begin position="152"/>
        <end position="176"/>
    </location>
</feature>
<dbReference type="Proteomes" id="UP000268016">
    <property type="component" value="Unassembled WGS sequence"/>
</dbReference>
<proteinExistence type="predicted"/>
<organism evidence="3 4">
    <name type="scientific">Histidinibacterium lentulum</name>
    <dbReference type="NCBI Taxonomy" id="2480588"/>
    <lineage>
        <taxon>Bacteria</taxon>
        <taxon>Pseudomonadati</taxon>
        <taxon>Pseudomonadota</taxon>
        <taxon>Alphaproteobacteria</taxon>
        <taxon>Rhodobacterales</taxon>
        <taxon>Paracoccaceae</taxon>
        <taxon>Histidinibacterium</taxon>
    </lineage>
</organism>
<feature type="signal peptide" evidence="2">
    <location>
        <begin position="1"/>
        <end position="22"/>
    </location>
</feature>
<protein>
    <submittedName>
        <fullName evidence="3">ABC transporter substrate-binding protein</fullName>
    </submittedName>
</protein>
<dbReference type="AlphaFoldDB" id="A0A3N2R600"/>
<evidence type="ECO:0000313" key="3">
    <source>
        <dbReference type="EMBL" id="ROU02828.1"/>
    </source>
</evidence>
<name>A0A3N2R600_9RHOB</name>
<accession>A0A3N2R600</accession>